<accession>A0ABU4C751</accession>
<gene>
    <name evidence="3" type="ORF">R3Q59_02470</name>
</gene>
<feature type="region of interest" description="Disordered" evidence="1">
    <location>
        <begin position="1"/>
        <end position="25"/>
    </location>
</feature>
<name>A0ABU4C751_RHOJO</name>
<feature type="region of interest" description="Disordered" evidence="1">
    <location>
        <begin position="205"/>
        <end position="236"/>
    </location>
</feature>
<keyword evidence="4" id="KW-1185">Reference proteome</keyword>
<dbReference type="RefSeq" id="WP_317567439.1">
    <property type="nucleotide sequence ID" value="NZ_JAWLKA010000001.1"/>
</dbReference>
<dbReference type="Pfam" id="PF19809">
    <property type="entry name" value="DUF6292"/>
    <property type="match status" value="1"/>
</dbReference>
<evidence type="ECO:0000256" key="1">
    <source>
        <dbReference type="SAM" id="MobiDB-lite"/>
    </source>
</evidence>
<evidence type="ECO:0000259" key="2">
    <source>
        <dbReference type="Pfam" id="PF19809"/>
    </source>
</evidence>
<dbReference type="Proteomes" id="UP001185737">
    <property type="component" value="Unassembled WGS sequence"/>
</dbReference>
<comment type="caution">
    <text evidence="3">The sequence shown here is derived from an EMBL/GenBank/DDBJ whole genome shotgun (WGS) entry which is preliminary data.</text>
</comment>
<evidence type="ECO:0000313" key="3">
    <source>
        <dbReference type="EMBL" id="MDV6279365.1"/>
    </source>
</evidence>
<protein>
    <submittedName>
        <fullName evidence="3">DUF6292 family protein</fullName>
    </submittedName>
</protein>
<reference evidence="3 4" key="1">
    <citation type="submission" date="2023-10" db="EMBL/GenBank/DDBJ databases">
        <title>Development of a sustainable strategy for remediation of hydrocarbon-contaminated territories based on the waste exchange concept.</title>
        <authorList>
            <person name="Krivoruchko A."/>
        </authorList>
    </citation>
    <scope>NUCLEOTIDE SEQUENCE [LARGE SCALE GENOMIC DNA]</scope>
    <source>
        <strain evidence="3 4">IEGM 60</strain>
    </source>
</reference>
<dbReference type="EMBL" id="JAWLKA010000001">
    <property type="protein sequence ID" value="MDV6279365.1"/>
    <property type="molecule type" value="Genomic_DNA"/>
</dbReference>
<feature type="region of interest" description="Disordered" evidence="1">
    <location>
        <begin position="129"/>
        <end position="174"/>
    </location>
</feature>
<dbReference type="InterPro" id="IPR046259">
    <property type="entry name" value="DUF6292"/>
</dbReference>
<feature type="domain" description="DUF6292" evidence="2">
    <location>
        <begin position="47"/>
        <end position="108"/>
    </location>
</feature>
<organism evidence="3 4">
    <name type="scientific">Rhodococcus jostii</name>
    <dbReference type="NCBI Taxonomy" id="132919"/>
    <lineage>
        <taxon>Bacteria</taxon>
        <taxon>Bacillati</taxon>
        <taxon>Actinomycetota</taxon>
        <taxon>Actinomycetes</taxon>
        <taxon>Mycobacteriales</taxon>
        <taxon>Nocardiaceae</taxon>
        <taxon>Rhodococcus</taxon>
    </lineage>
</organism>
<sequence length="236" mass="25783">MIRDGEKRSRGSTAPASAKPPTLMHTCSRSRGHLNADTIRRGDEISLDAVVVVSRQYRHFSGRDILIAWNHHFGWSLGIEGQRCDRVLIISGLGIGRRPQPENIADRTDELVADLLHLEYRAPDSFRFPLSSTGSVPAPPRTGRSGGDGPPVPVGGAVPRRGRDAPAAHGSRALAICRWQGPDRRGRRGHDDEAAIRPWVQSVPVDIGPRRPRRRGVVLGDCGEHPDPETAGLVRQ</sequence>
<evidence type="ECO:0000313" key="4">
    <source>
        <dbReference type="Proteomes" id="UP001185737"/>
    </source>
</evidence>
<proteinExistence type="predicted"/>